<evidence type="ECO:0000313" key="3">
    <source>
        <dbReference type="Proteomes" id="UP001295794"/>
    </source>
</evidence>
<dbReference type="Proteomes" id="UP001295794">
    <property type="component" value="Unassembled WGS sequence"/>
</dbReference>
<name>A0AAD2H3N3_9AGAR</name>
<protein>
    <submittedName>
        <fullName evidence="2">Uncharacterized protein</fullName>
    </submittedName>
</protein>
<feature type="compositionally biased region" description="Basic and acidic residues" evidence="1">
    <location>
        <begin position="292"/>
        <end position="305"/>
    </location>
</feature>
<dbReference type="AlphaFoldDB" id="A0AAD2H3N3"/>
<sequence length="385" mass="43056">MSARELKTVTRLSFPAASRHDPDPGPKASSLPGRQSGRVRNDRIPPSEARSEKSHSASFLGRDEHKHGIKEEESESLRDLTGIRKRKKAFKTTDDPGYESPTGERIIPSLKNFENMEPVPNLAHKGERAFNREGRAICRRLLDYEWSAADIALVFSASLNTIYRISSNSLSTPDDIRMDDSHIAERAFKMRFPALKESGTSDFEILEYLTFSQHRLAGVKPVPQRIQQRNKTRSRLDQSSSSISKRRMRREADSSDEEEEPIRPMPKPNADTTSSLARKRYPPQRSHPSAKRSRETSPNRSKKDPLAVFLDKAPGMDSGTDLDALQSAGLSLDMLKALADGYSNNELLQIFVDAMGKSAYGNSMVLSPIKLAALKHAVAKLRTDK</sequence>
<accession>A0AAD2H3N3</accession>
<gene>
    <name evidence="2" type="ORF">MYCIT1_LOCUS9243</name>
</gene>
<reference evidence="2" key="1">
    <citation type="submission" date="2023-11" db="EMBL/GenBank/DDBJ databases">
        <authorList>
            <person name="De Vega J J."/>
            <person name="De Vega J J."/>
        </authorList>
    </citation>
    <scope>NUCLEOTIDE SEQUENCE</scope>
</reference>
<feature type="region of interest" description="Disordered" evidence="1">
    <location>
        <begin position="220"/>
        <end position="306"/>
    </location>
</feature>
<keyword evidence="3" id="KW-1185">Reference proteome</keyword>
<feature type="region of interest" description="Disordered" evidence="1">
    <location>
        <begin position="1"/>
        <end position="80"/>
    </location>
</feature>
<feature type="compositionally biased region" description="Basic and acidic residues" evidence="1">
    <location>
        <begin position="39"/>
        <end position="80"/>
    </location>
</feature>
<organism evidence="2 3">
    <name type="scientific">Mycena citricolor</name>
    <dbReference type="NCBI Taxonomy" id="2018698"/>
    <lineage>
        <taxon>Eukaryota</taxon>
        <taxon>Fungi</taxon>
        <taxon>Dikarya</taxon>
        <taxon>Basidiomycota</taxon>
        <taxon>Agaricomycotina</taxon>
        <taxon>Agaricomycetes</taxon>
        <taxon>Agaricomycetidae</taxon>
        <taxon>Agaricales</taxon>
        <taxon>Marasmiineae</taxon>
        <taxon>Mycenaceae</taxon>
        <taxon>Mycena</taxon>
    </lineage>
</organism>
<evidence type="ECO:0000313" key="2">
    <source>
        <dbReference type="EMBL" id="CAK5267047.1"/>
    </source>
</evidence>
<evidence type="ECO:0000256" key="1">
    <source>
        <dbReference type="SAM" id="MobiDB-lite"/>
    </source>
</evidence>
<proteinExistence type="predicted"/>
<dbReference type="EMBL" id="CAVNYO010000116">
    <property type="protein sequence ID" value="CAK5267047.1"/>
    <property type="molecule type" value="Genomic_DNA"/>
</dbReference>
<comment type="caution">
    <text evidence="2">The sequence shown here is derived from an EMBL/GenBank/DDBJ whole genome shotgun (WGS) entry which is preliminary data.</text>
</comment>